<name>A0ACC6PPS9_9ACTN</name>
<keyword evidence="2" id="KW-1185">Reference proteome</keyword>
<accession>A0ACC6PPS9</accession>
<organism evidence="1 2">
    <name type="scientific">Streptomyces achmelvichensis</name>
    <dbReference type="NCBI Taxonomy" id="3134111"/>
    <lineage>
        <taxon>Bacteria</taxon>
        <taxon>Bacillati</taxon>
        <taxon>Actinomycetota</taxon>
        <taxon>Actinomycetes</taxon>
        <taxon>Kitasatosporales</taxon>
        <taxon>Streptomycetaceae</taxon>
        <taxon>Streptomyces</taxon>
    </lineage>
</organism>
<evidence type="ECO:0000313" key="1">
    <source>
        <dbReference type="EMBL" id="MEJ8632952.1"/>
    </source>
</evidence>
<protein>
    <submittedName>
        <fullName evidence="1">ATP-dependent endonuclease</fullName>
    </submittedName>
</protein>
<keyword evidence="1" id="KW-0540">Nuclease</keyword>
<keyword evidence="1" id="KW-0378">Hydrolase</keyword>
<dbReference type="EMBL" id="JBBKAJ010000022">
    <property type="protein sequence ID" value="MEJ8632952.1"/>
    <property type="molecule type" value="Genomic_DNA"/>
</dbReference>
<reference evidence="1" key="1">
    <citation type="submission" date="2024-03" db="EMBL/GenBank/DDBJ databases">
        <title>Novel Streptomyces species of biotechnological and ecological value are a feature of Machair soil.</title>
        <authorList>
            <person name="Prole J.R."/>
            <person name="Goodfellow M."/>
            <person name="Allenby N."/>
            <person name="Ward A.C."/>
        </authorList>
    </citation>
    <scope>NUCLEOTIDE SEQUENCE</scope>
    <source>
        <strain evidence="1">MS2.AVA.5</strain>
    </source>
</reference>
<dbReference type="Proteomes" id="UP001377168">
    <property type="component" value="Unassembled WGS sequence"/>
</dbReference>
<proteinExistence type="predicted"/>
<keyword evidence="1" id="KW-0255">Endonuclease</keyword>
<comment type="caution">
    <text evidence="1">The sequence shown here is derived from an EMBL/GenBank/DDBJ whole genome shotgun (WGS) entry which is preliminary data.</text>
</comment>
<evidence type="ECO:0000313" key="2">
    <source>
        <dbReference type="Proteomes" id="UP001377168"/>
    </source>
</evidence>
<sequence length="214" mass="23476">MRRFRLAVVECAAGGDRASEAEAVAQRLAVGVRTVVLVEGDSDRIALEVLAARYGRRLDAEGISVVPLGGATSIGRFLKMFGPQGIDVRLTGLCDAGEEDFFQQRLEAAGVGTARSRDEVEQLGFYVCVADLEDELIRALGADEVQEVVEAQGELRSFRIFQKQPAQRERTVERQLLRFMGTHAGRKAHYARSLVEVLEPGQVPRPLDRLLAAI</sequence>
<gene>
    <name evidence="1" type="ORF">WKI67_06050</name>
</gene>